<evidence type="ECO:0000259" key="10">
    <source>
        <dbReference type="PROSITE" id="PS50162"/>
    </source>
</evidence>
<dbReference type="PROSITE" id="PS50162">
    <property type="entry name" value="RECA_2"/>
    <property type="match status" value="1"/>
</dbReference>
<evidence type="ECO:0000256" key="7">
    <source>
        <dbReference type="ARBA" id="ARBA00023172"/>
    </source>
</evidence>
<evidence type="ECO:0000256" key="4">
    <source>
        <dbReference type="ARBA" id="ARBA00022763"/>
    </source>
</evidence>
<keyword evidence="6 9" id="KW-0238">DNA-binding</keyword>
<organism evidence="11 12">
    <name type="scientific">Methermicoccus shengliensis</name>
    <dbReference type="NCBI Taxonomy" id="660064"/>
    <lineage>
        <taxon>Archaea</taxon>
        <taxon>Methanobacteriati</taxon>
        <taxon>Methanobacteriota</taxon>
        <taxon>Stenosarchaea group</taxon>
        <taxon>Methanomicrobia</taxon>
        <taxon>Methanosarcinales</taxon>
        <taxon>Methermicoccaceae</taxon>
        <taxon>Methermicoccus</taxon>
    </lineage>
</organism>
<reference evidence="11" key="1">
    <citation type="journal article" date="2020" name="bioRxiv">
        <title>A rank-normalized archaeal taxonomy based on genome phylogeny resolves widespread incomplete and uneven classifications.</title>
        <authorList>
            <person name="Rinke C."/>
            <person name="Chuvochina M."/>
            <person name="Mussig A.J."/>
            <person name="Chaumeil P.-A."/>
            <person name="Waite D.W."/>
            <person name="Whitman W.B."/>
            <person name="Parks D.H."/>
            <person name="Hugenholtz P."/>
        </authorList>
    </citation>
    <scope>NUCLEOTIDE SEQUENCE</scope>
    <source>
        <strain evidence="11">UBA12518</strain>
    </source>
</reference>
<evidence type="ECO:0000256" key="8">
    <source>
        <dbReference type="ARBA" id="ARBA00024641"/>
    </source>
</evidence>
<dbReference type="InterPro" id="IPR003593">
    <property type="entry name" value="AAA+_ATPase"/>
</dbReference>
<dbReference type="EMBL" id="DUIH01000002">
    <property type="protein sequence ID" value="HIH69063.1"/>
    <property type="molecule type" value="Genomic_DNA"/>
</dbReference>
<feature type="domain" description="RecA family profile 1" evidence="10">
    <location>
        <begin position="9"/>
        <end position="170"/>
    </location>
</feature>
<evidence type="ECO:0000313" key="12">
    <source>
        <dbReference type="Proteomes" id="UP000600363"/>
    </source>
</evidence>
<dbReference type="GO" id="GO:0140664">
    <property type="term" value="F:ATP-dependent DNA damage sensor activity"/>
    <property type="evidence" value="ECO:0007669"/>
    <property type="project" value="InterPro"/>
</dbReference>
<evidence type="ECO:0000256" key="1">
    <source>
        <dbReference type="ARBA" id="ARBA00006876"/>
    </source>
</evidence>
<dbReference type="Pfam" id="PF08423">
    <property type="entry name" value="Rad51"/>
    <property type="match status" value="1"/>
</dbReference>
<dbReference type="Proteomes" id="UP000600363">
    <property type="component" value="Unassembled WGS sequence"/>
</dbReference>
<keyword evidence="7 9" id="KW-0233">DNA recombination</keyword>
<proteinExistence type="inferred from homology"/>
<evidence type="ECO:0000256" key="5">
    <source>
        <dbReference type="ARBA" id="ARBA00022840"/>
    </source>
</evidence>
<accession>A0A832VWP3</accession>
<evidence type="ECO:0000256" key="2">
    <source>
        <dbReference type="ARBA" id="ARBA00018143"/>
    </source>
</evidence>
<dbReference type="PANTHER" id="PTHR22942">
    <property type="entry name" value="RECA/RAD51/RADA DNA STRAND-PAIRING FAMILY MEMBER"/>
    <property type="match status" value="1"/>
</dbReference>
<comment type="function">
    <text evidence="8 9">Involved in DNA repair and in homologous recombination. May regulate the cleavage reactions of the branch-structured DNA. Has a very weak ATPase activity that is not stimulated by DNA. Binds DNA but does not promote DNA strands exchange.</text>
</comment>
<dbReference type="AlphaFoldDB" id="A0A832VWP3"/>
<evidence type="ECO:0000313" key="11">
    <source>
        <dbReference type="EMBL" id="HIH69063.1"/>
    </source>
</evidence>
<dbReference type="InterPro" id="IPR020588">
    <property type="entry name" value="RecA_ATP-bd"/>
</dbReference>
<evidence type="ECO:0000256" key="9">
    <source>
        <dbReference type="HAMAP-Rule" id="MF_00350"/>
    </source>
</evidence>
<dbReference type="PANTHER" id="PTHR22942:SF47">
    <property type="entry name" value="DNA REPAIR AND RECOMBINATION PROTEIN RADB"/>
    <property type="match status" value="1"/>
</dbReference>
<gene>
    <name evidence="9 11" type="primary">radB</name>
    <name evidence="11" type="ORF">HA299_00330</name>
</gene>
<dbReference type="PRINTS" id="PR01874">
    <property type="entry name" value="DNAREPAIRADA"/>
</dbReference>
<dbReference type="SMART" id="SM00382">
    <property type="entry name" value="AAA"/>
    <property type="match status" value="1"/>
</dbReference>
<dbReference type="GO" id="GO:0006310">
    <property type="term" value="P:DNA recombination"/>
    <property type="evidence" value="ECO:0007669"/>
    <property type="project" value="UniProtKB-UniRule"/>
</dbReference>
<dbReference type="PIRSF" id="PIRSF003336">
    <property type="entry name" value="RadB"/>
    <property type="match status" value="1"/>
</dbReference>
<comment type="caution">
    <text evidence="11">The sequence shown here is derived from an EMBL/GenBank/DDBJ whole genome shotgun (WGS) entry which is preliminary data.</text>
</comment>
<protein>
    <recommendedName>
        <fullName evidence="2 9">DNA repair and recombination protein RadB</fullName>
    </recommendedName>
</protein>
<sequence>MEEERITATVPRLRTGCEPLDSLLGGGFERGVVSQVYGGAGSGKTNVCLQTMVNAALDGDRVIYIDTEGFSMERLAQIAKERLSQVAGRVVVYEPLDFSDQSERIRQVERAASQMEELSLIILDSATSFYRLCTDEYSEIERRRELAVQLSILQRLARTHMLAVLITNQVYTDVATGELCPIGGVAIEHISKAVIRLDKLEGARRRATIVKHRSRPEGELCEFTITHDGIQ</sequence>
<dbReference type="RefSeq" id="WP_042684324.1">
    <property type="nucleotide sequence ID" value="NZ_DUIH01000002.1"/>
</dbReference>
<evidence type="ECO:0000256" key="6">
    <source>
        <dbReference type="ARBA" id="ARBA00023125"/>
    </source>
</evidence>
<dbReference type="InterPro" id="IPR011939">
    <property type="entry name" value="DNA_repair_and_recomb_RadB"/>
</dbReference>
<dbReference type="Gene3D" id="3.40.50.300">
    <property type="entry name" value="P-loop containing nucleotide triphosphate hydrolases"/>
    <property type="match status" value="1"/>
</dbReference>
<keyword evidence="5 9" id="KW-0067">ATP-binding</keyword>
<dbReference type="HAMAP" id="MF_00350">
    <property type="entry name" value="RadB"/>
    <property type="match status" value="1"/>
</dbReference>
<dbReference type="SUPFAM" id="SSF52540">
    <property type="entry name" value="P-loop containing nucleoside triphosphate hydrolases"/>
    <property type="match status" value="1"/>
</dbReference>
<dbReference type="InterPro" id="IPR027417">
    <property type="entry name" value="P-loop_NTPase"/>
</dbReference>
<dbReference type="GO" id="GO:0003684">
    <property type="term" value="F:damaged DNA binding"/>
    <property type="evidence" value="ECO:0007669"/>
    <property type="project" value="UniProtKB-UniRule"/>
</dbReference>
<keyword evidence="4 9" id="KW-0227">DNA damage</keyword>
<dbReference type="InterPro" id="IPR013632">
    <property type="entry name" value="Rad51_C"/>
</dbReference>
<dbReference type="GO" id="GO:0005524">
    <property type="term" value="F:ATP binding"/>
    <property type="evidence" value="ECO:0007669"/>
    <property type="project" value="UniProtKB-UniRule"/>
</dbReference>
<evidence type="ECO:0000256" key="3">
    <source>
        <dbReference type="ARBA" id="ARBA00022741"/>
    </source>
</evidence>
<comment type="similarity">
    <text evidence="1 9">Belongs to the eukaryotic RecA-like protein family. RadB subfamily.</text>
</comment>
<dbReference type="NCBIfam" id="TIGR02237">
    <property type="entry name" value="recomb_radB"/>
    <property type="match status" value="1"/>
</dbReference>
<dbReference type="GO" id="GO:0006281">
    <property type="term" value="P:DNA repair"/>
    <property type="evidence" value="ECO:0007669"/>
    <property type="project" value="UniProtKB-UniRule"/>
</dbReference>
<keyword evidence="3 9" id="KW-0547">Nucleotide-binding</keyword>
<name>A0A832VWP3_9EURY</name>